<dbReference type="OrthoDB" id="1886754at2759"/>
<accession>A0A6D2HYZ5</accession>
<evidence type="ECO:0000313" key="3">
    <source>
        <dbReference type="Proteomes" id="UP000467841"/>
    </source>
</evidence>
<comment type="caution">
    <text evidence="2">The sequence shown here is derived from an EMBL/GenBank/DDBJ whole genome shotgun (WGS) entry which is preliminary data.</text>
</comment>
<dbReference type="Pfam" id="PF13960">
    <property type="entry name" value="DUF4218"/>
    <property type="match status" value="1"/>
</dbReference>
<sequence>MVHLMVHLGREAQLGGPVHFRWIYPFERYMKVLKDFFRNPARPEGCIAESYLAEECIQLCSDFLKNTTSVQEKLDRNTEYENVSILEGRPISAGSPVTLTEMEKNVAHLAVIQNMAVVEPYVE</sequence>
<protein>
    <recommendedName>
        <fullName evidence="1">DUF4218 domain-containing protein</fullName>
    </recommendedName>
</protein>
<feature type="domain" description="DUF4218" evidence="1">
    <location>
        <begin position="1"/>
        <end position="77"/>
    </location>
</feature>
<name>A0A6D2HYZ5_9BRAS</name>
<dbReference type="Proteomes" id="UP000467841">
    <property type="component" value="Unassembled WGS sequence"/>
</dbReference>
<dbReference type="EMBL" id="CACVBM020000677">
    <property type="protein sequence ID" value="CAA7022336.1"/>
    <property type="molecule type" value="Genomic_DNA"/>
</dbReference>
<keyword evidence="3" id="KW-1185">Reference proteome</keyword>
<proteinExistence type="predicted"/>
<dbReference type="AlphaFoldDB" id="A0A6D2HYZ5"/>
<organism evidence="2 3">
    <name type="scientific">Microthlaspi erraticum</name>
    <dbReference type="NCBI Taxonomy" id="1685480"/>
    <lineage>
        <taxon>Eukaryota</taxon>
        <taxon>Viridiplantae</taxon>
        <taxon>Streptophyta</taxon>
        <taxon>Embryophyta</taxon>
        <taxon>Tracheophyta</taxon>
        <taxon>Spermatophyta</taxon>
        <taxon>Magnoliopsida</taxon>
        <taxon>eudicotyledons</taxon>
        <taxon>Gunneridae</taxon>
        <taxon>Pentapetalae</taxon>
        <taxon>rosids</taxon>
        <taxon>malvids</taxon>
        <taxon>Brassicales</taxon>
        <taxon>Brassicaceae</taxon>
        <taxon>Coluteocarpeae</taxon>
        <taxon>Microthlaspi</taxon>
    </lineage>
</organism>
<dbReference type="PANTHER" id="PTHR48258">
    <property type="entry name" value="DUF4218 DOMAIN-CONTAINING PROTEIN-RELATED"/>
    <property type="match status" value="1"/>
</dbReference>
<gene>
    <name evidence="2" type="ORF">MERR_LOCUS9571</name>
</gene>
<evidence type="ECO:0000259" key="1">
    <source>
        <dbReference type="Pfam" id="PF13960"/>
    </source>
</evidence>
<dbReference type="PANTHER" id="PTHR48258:SF8">
    <property type="entry name" value="DUF4216 DOMAIN-CONTAINING PROTEIN"/>
    <property type="match status" value="1"/>
</dbReference>
<reference evidence="2" key="1">
    <citation type="submission" date="2020-01" db="EMBL/GenBank/DDBJ databases">
        <authorList>
            <person name="Mishra B."/>
        </authorList>
    </citation>
    <scope>NUCLEOTIDE SEQUENCE [LARGE SCALE GENOMIC DNA]</scope>
</reference>
<dbReference type="InterPro" id="IPR025452">
    <property type="entry name" value="DUF4218"/>
</dbReference>
<evidence type="ECO:0000313" key="2">
    <source>
        <dbReference type="EMBL" id="CAA7022336.1"/>
    </source>
</evidence>